<proteinExistence type="predicted"/>
<dbReference type="Proteomes" id="UP000317716">
    <property type="component" value="Unassembled WGS sequence"/>
</dbReference>
<dbReference type="InterPro" id="IPR027383">
    <property type="entry name" value="Znf_put"/>
</dbReference>
<dbReference type="Pfam" id="PF13490">
    <property type="entry name" value="zf-HC2"/>
    <property type="match status" value="1"/>
</dbReference>
<organism evidence="2 3">
    <name type="scientific">Eiseniibacteriota bacterium</name>
    <dbReference type="NCBI Taxonomy" id="2212470"/>
    <lineage>
        <taxon>Bacteria</taxon>
        <taxon>Candidatus Eiseniibacteriota</taxon>
    </lineage>
</organism>
<name>A0A538S707_UNCEI</name>
<gene>
    <name evidence="2" type="ORF">E6K72_14245</name>
</gene>
<evidence type="ECO:0000259" key="1">
    <source>
        <dbReference type="Pfam" id="PF13490"/>
    </source>
</evidence>
<dbReference type="InterPro" id="IPR041916">
    <property type="entry name" value="Anti_sigma_zinc_sf"/>
</dbReference>
<evidence type="ECO:0000313" key="2">
    <source>
        <dbReference type="EMBL" id="TMQ47168.1"/>
    </source>
</evidence>
<reference evidence="2 3" key="1">
    <citation type="journal article" date="2019" name="Nat. Microbiol.">
        <title>Mediterranean grassland soil C-N compound turnover is dependent on rainfall and depth, and is mediated by genomically divergent microorganisms.</title>
        <authorList>
            <person name="Diamond S."/>
            <person name="Andeer P.F."/>
            <person name="Li Z."/>
            <person name="Crits-Christoph A."/>
            <person name="Burstein D."/>
            <person name="Anantharaman K."/>
            <person name="Lane K.R."/>
            <person name="Thomas B.C."/>
            <person name="Pan C."/>
            <person name="Northen T.R."/>
            <person name="Banfield J.F."/>
        </authorList>
    </citation>
    <scope>NUCLEOTIDE SEQUENCE [LARGE SCALE GENOMIC DNA]</scope>
    <source>
        <strain evidence="2">WS_2</strain>
    </source>
</reference>
<dbReference type="AlphaFoldDB" id="A0A538S707"/>
<comment type="caution">
    <text evidence="2">The sequence shown here is derived from an EMBL/GenBank/DDBJ whole genome shotgun (WGS) entry which is preliminary data.</text>
</comment>
<feature type="domain" description="Putative zinc-finger" evidence="1">
    <location>
        <begin position="24"/>
        <end position="57"/>
    </location>
</feature>
<sequence length="105" mass="11802">MRAFGPHDGFQARDGVAEVDEVHCDEVLNQLSEYVDEEARAELCRAIEAHLARCRGCKIEVDTVRKTIMIYRIDGPSEAPVHVSAALESALAREYQRSSIEKRTD</sequence>
<dbReference type="EMBL" id="VBOS01000546">
    <property type="protein sequence ID" value="TMQ47168.1"/>
    <property type="molecule type" value="Genomic_DNA"/>
</dbReference>
<evidence type="ECO:0000313" key="3">
    <source>
        <dbReference type="Proteomes" id="UP000317716"/>
    </source>
</evidence>
<dbReference type="Gene3D" id="1.10.10.1320">
    <property type="entry name" value="Anti-sigma factor, zinc-finger domain"/>
    <property type="match status" value="1"/>
</dbReference>
<protein>
    <submittedName>
        <fullName evidence="2">Zf-HC2 domain-containing protein</fullName>
    </submittedName>
</protein>
<accession>A0A538S707</accession>